<dbReference type="EMBL" id="CAKLPX010000002">
    <property type="protein sequence ID" value="CAH0991749.1"/>
    <property type="molecule type" value="Genomic_DNA"/>
</dbReference>
<evidence type="ECO:0000313" key="5">
    <source>
        <dbReference type="Proteomes" id="UP000838100"/>
    </source>
</evidence>
<sequence length="521" mass="58861">MWLPILDIYSFQIIDLLKMQLAYSLFLFFPLLLISRFFAKRNPLLVFSLWLLLSLTLILPSSILPLNYYSEYNLRTLFEHWFSLEFSQDNVIRSQQAVENFSAAIFMELPIITWNMLLLLLWLIGSTCVLVMTIKQRGHYYRLVSDRHRDDSRENSSEQNHHLQQSCQRWRQRFSIRRPITVVVGDDNISPFTLGVLTPKIYLSKNIIGQLDKSSIDLIIGHECSHIARFDDLWIQLQNIIQVIFFFYPILWYGHIKLGVYREVLTDKKLFDHAAVDKKAYAEAMLAVLKCSQPQPTAASMTVQQFISHQSAYRIRFHHLNHVAPTAPTQMAIIAGIIATLALFVLPLPPPDSPQPSPLSPAQIAAIIDANNIHFAPPLAKAALSSGYGMRHREQEHGTRAPRQDFHTGVDLVAPLGSTIVAAADGVIEQAQPRYSDGISTSLGSYITIRHSNNSLTFYAPLSAIQVKLGQVVRRGEAIALLDQVPIRSKGVHLHFEILIDGYPIDPEALIKPAGFTAPAK</sequence>
<accession>A0ABM9AF62</accession>
<dbReference type="PANTHER" id="PTHR21666">
    <property type="entry name" value="PEPTIDASE-RELATED"/>
    <property type="match status" value="1"/>
</dbReference>
<protein>
    <submittedName>
        <fullName evidence="4">Uncharacterized protein</fullName>
    </submittedName>
</protein>
<name>A0ABM9AF62_9GAMM</name>
<dbReference type="Gene3D" id="3.30.2010.10">
    <property type="entry name" value="Metalloproteases ('zincins'), catalytic domain"/>
    <property type="match status" value="1"/>
</dbReference>
<evidence type="ECO:0000259" key="2">
    <source>
        <dbReference type="Pfam" id="PF01551"/>
    </source>
</evidence>
<keyword evidence="1" id="KW-0472">Membrane</keyword>
<dbReference type="InterPro" id="IPR050570">
    <property type="entry name" value="Cell_wall_metabolism_enzyme"/>
</dbReference>
<dbReference type="RefSeq" id="WP_237444450.1">
    <property type="nucleotide sequence ID" value="NZ_CAKLPX010000002.1"/>
</dbReference>
<comment type="caution">
    <text evidence="4">The sequence shown here is derived from an EMBL/GenBank/DDBJ whole genome shotgun (WGS) entry which is preliminary data.</text>
</comment>
<dbReference type="Gene3D" id="2.70.70.10">
    <property type="entry name" value="Glucose Permease (Domain IIA)"/>
    <property type="match status" value="1"/>
</dbReference>
<evidence type="ECO:0000256" key="1">
    <source>
        <dbReference type="SAM" id="Phobius"/>
    </source>
</evidence>
<organism evidence="4 5">
    <name type="scientific">Sinobacterium norvegicum</name>
    <dbReference type="NCBI Taxonomy" id="1641715"/>
    <lineage>
        <taxon>Bacteria</taxon>
        <taxon>Pseudomonadati</taxon>
        <taxon>Pseudomonadota</taxon>
        <taxon>Gammaproteobacteria</taxon>
        <taxon>Cellvibrionales</taxon>
        <taxon>Spongiibacteraceae</taxon>
        <taxon>Sinobacterium</taxon>
    </lineage>
</organism>
<feature type="domain" description="Peptidase M56" evidence="3">
    <location>
        <begin position="16"/>
        <end position="305"/>
    </location>
</feature>
<evidence type="ECO:0000259" key="3">
    <source>
        <dbReference type="Pfam" id="PF05569"/>
    </source>
</evidence>
<dbReference type="InterPro" id="IPR008756">
    <property type="entry name" value="Peptidase_M56"/>
</dbReference>
<dbReference type="SUPFAM" id="SSF51261">
    <property type="entry name" value="Duplicated hybrid motif"/>
    <property type="match status" value="1"/>
</dbReference>
<gene>
    <name evidence="4" type="ORF">SIN8267_01863</name>
</gene>
<reference evidence="4" key="1">
    <citation type="submission" date="2021-12" db="EMBL/GenBank/DDBJ databases">
        <authorList>
            <person name="Rodrigo-Torres L."/>
            <person name="Arahal R. D."/>
            <person name="Lucena T."/>
        </authorList>
    </citation>
    <scope>NUCLEOTIDE SEQUENCE</scope>
    <source>
        <strain evidence="4">CECT 8267</strain>
    </source>
</reference>
<dbReference type="CDD" id="cd07341">
    <property type="entry name" value="M56_BlaR1_MecR1_like"/>
    <property type="match status" value="1"/>
</dbReference>
<feature type="transmembrane region" description="Helical" evidence="1">
    <location>
        <begin position="111"/>
        <end position="134"/>
    </location>
</feature>
<dbReference type="Pfam" id="PF01551">
    <property type="entry name" value="Peptidase_M23"/>
    <property type="match status" value="1"/>
</dbReference>
<keyword evidence="1" id="KW-1133">Transmembrane helix</keyword>
<keyword evidence="1" id="KW-0812">Transmembrane</keyword>
<evidence type="ECO:0000313" key="4">
    <source>
        <dbReference type="EMBL" id="CAH0991749.1"/>
    </source>
</evidence>
<dbReference type="Pfam" id="PF05569">
    <property type="entry name" value="Peptidase_M56"/>
    <property type="match status" value="1"/>
</dbReference>
<dbReference type="InterPro" id="IPR011055">
    <property type="entry name" value="Dup_hybrid_motif"/>
</dbReference>
<dbReference type="Proteomes" id="UP000838100">
    <property type="component" value="Unassembled WGS sequence"/>
</dbReference>
<proteinExistence type="predicted"/>
<keyword evidence="5" id="KW-1185">Reference proteome</keyword>
<feature type="transmembrane region" description="Helical" evidence="1">
    <location>
        <begin position="20"/>
        <end position="39"/>
    </location>
</feature>
<dbReference type="PANTHER" id="PTHR21666:SF270">
    <property type="entry name" value="MUREIN HYDROLASE ACTIVATOR ENVC"/>
    <property type="match status" value="1"/>
</dbReference>
<feature type="domain" description="M23ase beta-sheet core" evidence="2">
    <location>
        <begin position="406"/>
        <end position="507"/>
    </location>
</feature>
<dbReference type="InterPro" id="IPR016047">
    <property type="entry name" value="M23ase_b-sheet_dom"/>
</dbReference>
<feature type="transmembrane region" description="Helical" evidence="1">
    <location>
        <begin position="44"/>
        <end position="64"/>
    </location>
</feature>
<dbReference type="CDD" id="cd12797">
    <property type="entry name" value="M23_peptidase"/>
    <property type="match status" value="1"/>
</dbReference>